<dbReference type="GO" id="GO:0032196">
    <property type="term" value="P:transposition"/>
    <property type="evidence" value="ECO:0007669"/>
    <property type="project" value="UniProtKB-KW"/>
</dbReference>
<evidence type="ECO:0000259" key="9">
    <source>
        <dbReference type="Pfam" id="PF01385"/>
    </source>
</evidence>
<accession>A0A5M3X2P4</accession>
<dbReference type="Pfam" id="PF01385">
    <property type="entry name" value="OrfB_IS605"/>
    <property type="match status" value="1"/>
</dbReference>
<dbReference type="RefSeq" id="WP_155360511.1">
    <property type="nucleotide sequence ID" value="NZ_BAAAHL010000084.1"/>
</dbReference>
<evidence type="ECO:0000256" key="8">
    <source>
        <dbReference type="SAM" id="MobiDB-lite"/>
    </source>
</evidence>
<evidence type="ECO:0000256" key="4">
    <source>
        <dbReference type="ARBA" id="ARBA00022723"/>
    </source>
</evidence>
<evidence type="ECO:0000313" key="13">
    <source>
        <dbReference type="Proteomes" id="UP000331127"/>
    </source>
</evidence>
<dbReference type="AlphaFoldDB" id="A0A5M3X2P4"/>
<dbReference type="PANTHER" id="PTHR30405:SF11">
    <property type="entry name" value="RNA-GUIDED DNA ENDONUCLEASE RV2885C-RELATED"/>
    <property type="match status" value="1"/>
</dbReference>
<dbReference type="NCBIfam" id="NF038280">
    <property type="entry name" value="IS607_TnpB"/>
    <property type="match status" value="1"/>
</dbReference>
<evidence type="ECO:0000256" key="7">
    <source>
        <dbReference type="ARBA" id="ARBA00023172"/>
    </source>
</evidence>
<evidence type="ECO:0000256" key="1">
    <source>
        <dbReference type="ARBA" id="ARBA00008761"/>
    </source>
</evidence>
<evidence type="ECO:0000256" key="6">
    <source>
        <dbReference type="ARBA" id="ARBA00023125"/>
    </source>
</evidence>
<evidence type="ECO:0000259" key="10">
    <source>
        <dbReference type="Pfam" id="PF07282"/>
    </source>
</evidence>
<keyword evidence="13" id="KW-1185">Reference proteome</keyword>
<dbReference type="GO" id="GO:0006310">
    <property type="term" value="P:DNA recombination"/>
    <property type="evidence" value="ECO:0007669"/>
    <property type="project" value="UniProtKB-KW"/>
</dbReference>
<feature type="region of interest" description="Disordered" evidence="8">
    <location>
        <begin position="248"/>
        <end position="276"/>
    </location>
</feature>
<dbReference type="InterPro" id="IPR010095">
    <property type="entry name" value="Cas12f1-like_TNB"/>
</dbReference>
<evidence type="ECO:0000256" key="3">
    <source>
        <dbReference type="ARBA" id="ARBA00022578"/>
    </source>
</evidence>
<name>A0A5M3X2P4_9ACTN</name>
<feature type="region of interest" description="Disordered" evidence="8">
    <location>
        <begin position="408"/>
        <end position="460"/>
    </location>
</feature>
<feature type="domain" description="Transposase putative helix-turn-helix" evidence="11">
    <location>
        <begin position="1"/>
        <end position="46"/>
    </location>
</feature>
<sequence length="460" mass="50399">MQVVHAYRYALDPTPCQERMLRSHCGAARLAFNWGLARIKANLAQREAERSYGIPDAQLTPSLSWSMYSLRKAWNGTKQQVAPWWAENSKESYACGIDRLATALTNWNESRKGIRKGPKVGFPRFRSKRKKAISVRFTTGAIRLHGRTHVVLPVLGRIKTHESTRKLARRIEAGTAQIRSATVGLEAGRWLVSFSVQIERAEATPTRPEAVVGVDLGIRTLAVYSDGRPPTANPRHLAAASRKLRRLSRAVSRKQGPDRRSGQQSSGRWRRANAARNRVHHRVAALRRDAIHKLTTGLAAEYGTLVVEDLNIAGMVRNRRLARAIYDAGFGEIRRQLAYKTEWGSGRLVVAGRWFASSKTCSGCGAVKAKLALSERTFACADCGSVLDRDVNAALNLASLVKQTVAGSGPETLNGRGADRKTPPAGAGGCETSTPRRAPPGSDGDLRPVMDGSLRNTETQ</sequence>
<evidence type="ECO:0000256" key="2">
    <source>
        <dbReference type="ARBA" id="ARBA00011044"/>
    </source>
</evidence>
<dbReference type="InterPro" id="IPR021027">
    <property type="entry name" value="Transposase_put_HTH"/>
</dbReference>
<dbReference type="OrthoDB" id="6230307at2"/>
<dbReference type="NCBIfam" id="NF040570">
    <property type="entry name" value="guided_TnpB"/>
    <property type="match status" value="1"/>
</dbReference>
<protein>
    <submittedName>
        <fullName evidence="12">Transposase</fullName>
    </submittedName>
</protein>
<dbReference type="InterPro" id="IPR051399">
    <property type="entry name" value="RNA-guided_DNA_endo/Transpos"/>
</dbReference>
<dbReference type="EMBL" id="BLAE01000075">
    <property type="protein sequence ID" value="GES15384.1"/>
    <property type="molecule type" value="Genomic_DNA"/>
</dbReference>
<proteinExistence type="inferred from homology"/>
<dbReference type="InterPro" id="IPR001959">
    <property type="entry name" value="Transposase"/>
</dbReference>
<keyword evidence="3" id="KW-0815">Transposition</keyword>
<comment type="similarity">
    <text evidence="2">In the N-terminal section; belongs to the transposase 2 family.</text>
</comment>
<evidence type="ECO:0000259" key="11">
    <source>
        <dbReference type="Pfam" id="PF12323"/>
    </source>
</evidence>
<dbReference type="GO" id="GO:0003677">
    <property type="term" value="F:DNA binding"/>
    <property type="evidence" value="ECO:0007669"/>
    <property type="project" value="UniProtKB-KW"/>
</dbReference>
<keyword evidence="4" id="KW-0479">Metal-binding</keyword>
<evidence type="ECO:0000313" key="12">
    <source>
        <dbReference type="EMBL" id="GES15384.1"/>
    </source>
</evidence>
<gene>
    <name evidence="12" type="ORF">Amac_089810</name>
</gene>
<dbReference type="InterPro" id="IPR053470">
    <property type="entry name" value="RNA-guided_DNA_endonuclease"/>
</dbReference>
<comment type="caution">
    <text evidence="12">The sequence shown here is derived from an EMBL/GenBank/DDBJ whole genome shotgun (WGS) entry which is preliminary data.</text>
</comment>
<dbReference type="Pfam" id="PF12323">
    <property type="entry name" value="HTH_OrfB_IS605"/>
    <property type="match status" value="1"/>
</dbReference>
<keyword evidence="7" id="KW-0233">DNA recombination</keyword>
<organism evidence="12 13">
    <name type="scientific">Acrocarpospora macrocephala</name>
    <dbReference type="NCBI Taxonomy" id="150177"/>
    <lineage>
        <taxon>Bacteria</taxon>
        <taxon>Bacillati</taxon>
        <taxon>Actinomycetota</taxon>
        <taxon>Actinomycetes</taxon>
        <taxon>Streptosporangiales</taxon>
        <taxon>Streptosporangiaceae</taxon>
        <taxon>Acrocarpospora</taxon>
    </lineage>
</organism>
<keyword evidence="6" id="KW-0238">DNA-binding</keyword>
<feature type="domain" description="Cas12f1-like TNB" evidence="10">
    <location>
        <begin position="330"/>
        <end position="397"/>
    </location>
</feature>
<feature type="domain" description="Probable transposase IS891/IS1136/IS1341" evidence="9">
    <location>
        <begin position="195"/>
        <end position="318"/>
    </location>
</feature>
<reference evidence="12 13" key="1">
    <citation type="submission" date="2019-10" db="EMBL/GenBank/DDBJ databases">
        <title>Whole genome shotgun sequence of Acrocarpospora macrocephala NBRC 16266.</title>
        <authorList>
            <person name="Ichikawa N."/>
            <person name="Kimura A."/>
            <person name="Kitahashi Y."/>
            <person name="Komaki H."/>
            <person name="Oguchi A."/>
        </authorList>
    </citation>
    <scope>NUCLEOTIDE SEQUENCE [LARGE SCALE GENOMIC DNA]</scope>
    <source>
        <strain evidence="12 13">NBRC 16266</strain>
    </source>
</reference>
<keyword evidence="5" id="KW-0862">Zinc</keyword>
<dbReference type="Proteomes" id="UP000331127">
    <property type="component" value="Unassembled WGS sequence"/>
</dbReference>
<dbReference type="PANTHER" id="PTHR30405">
    <property type="entry name" value="TRANSPOSASE"/>
    <property type="match status" value="1"/>
</dbReference>
<dbReference type="Pfam" id="PF07282">
    <property type="entry name" value="Cas12f1-like_TNB"/>
    <property type="match status" value="1"/>
</dbReference>
<comment type="similarity">
    <text evidence="1">In the C-terminal section; belongs to the transposase 35 family.</text>
</comment>
<evidence type="ECO:0000256" key="5">
    <source>
        <dbReference type="ARBA" id="ARBA00022833"/>
    </source>
</evidence>
<dbReference type="GO" id="GO:0046872">
    <property type="term" value="F:metal ion binding"/>
    <property type="evidence" value="ECO:0007669"/>
    <property type="project" value="UniProtKB-KW"/>
</dbReference>